<keyword evidence="8" id="KW-0539">Nucleus</keyword>
<evidence type="ECO:0000256" key="8">
    <source>
        <dbReference type="ARBA" id="ARBA00023242"/>
    </source>
</evidence>
<dbReference type="InterPro" id="IPR010347">
    <property type="entry name" value="Tdp1"/>
</dbReference>
<dbReference type="GO" id="GO:0017005">
    <property type="term" value="F:3'-tyrosyl-DNA phosphodiesterase activity"/>
    <property type="evidence" value="ECO:0007669"/>
    <property type="project" value="TreeGrafter"/>
</dbReference>
<keyword evidence="5" id="KW-0378">Hydrolase</keyword>
<evidence type="ECO:0000256" key="9">
    <source>
        <dbReference type="PIRSR" id="PIRSR610347-1"/>
    </source>
</evidence>
<evidence type="ECO:0000256" key="2">
    <source>
        <dbReference type="ARBA" id="ARBA00010205"/>
    </source>
</evidence>
<keyword evidence="7" id="KW-0234">DNA repair</keyword>
<feature type="binding site" evidence="10">
    <location>
        <position position="343"/>
    </location>
    <ligand>
        <name>substrate</name>
    </ligand>
</feature>
<feature type="active site" description="Proton donor/acceptor" evidence="9">
    <location>
        <position position="341"/>
    </location>
</feature>
<gene>
    <name evidence="12" type="ORF">CYNAS_LOCUS14746</name>
</gene>
<reference evidence="12" key="1">
    <citation type="submission" date="2023-07" db="EMBL/GenBank/DDBJ databases">
        <authorList>
            <consortium name="CYATHOMIX"/>
        </authorList>
    </citation>
    <scope>NUCLEOTIDE SEQUENCE</scope>
    <source>
        <strain evidence="12">N/A</strain>
    </source>
</reference>
<evidence type="ECO:0000256" key="7">
    <source>
        <dbReference type="ARBA" id="ARBA00023204"/>
    </source>
</evidence>
<dbReference type="EMBL" id="CATQJL010000305">
    <property type="protein sequence ID" value="CAJ0602763.1"/>
    <property type="molecule type" value="Genomic_DNA"/>
</dbReference>
<dbReference type="SUPFAM" id="SSF56024">
    <property type="entry name" value="Phospholipase D/nuclease"/>
    <property type="match status" value="2"/>
</dbReference>
<dbReference type="GO" id="GO:0004527">
    <property type="term" value="F:exonuclease activity"/>
    <property type="evidence" value="ECO:0007669"/>
    <property type="project" value="UniProtKB-KW"/>
</dbReference>
<accession>A0AA36M9T5</accession>
<feature type="active site" description="Nucleophile" evidence="9">
    <location>
        <position position="122"/>
    </location>
</feature>
<evidence type="ECO:0000256" key="5">
    <source>
        <dbReference type="ARBA" id="ARBA00022801"/>
    </source>
</evidence>
<dbReference type="GO" id="GO:0006281">
    <property type="term" value="P:DNA repair"/>
    <property type="evidence" value="ECO:0007669"/>
    <property type="project" value="UniProtKB-KW"/>
</dbReference>
<organism evidence="12 13">
    <name type="scientific">Cylicocyclus nassatus</name>
    <name type="common">Nematode worm</name>
    <dbReference type="NCBI Taxonomy" id="53992"/>
    <lineage>
        <taxon>Eukaryota</taxon>
        <taxon>Metazoa</taxon>
        <taxon>Ecdysozoa</taxon>
        <taxon>Nematoda</taxon>
        <taxon>Chromadorea</taxon>
        <taxon>Rhabditida</taxon>
        <taxon>Rhabditina</taxon>
        <taxon>Rhabditomorpha</taxon>
        <taxon>Strongyloidea</taxon>
        <taxon>Strongylidae</taxon>
        <taxon>Cylicocyclus</taxon>
    </lineage>
</organism>
<dbReference type="GO" id="GO:0005634">
    <property type="term" value="C:nucleus"/>
    <property type="evidence" value="ECO:0007669"/>
    <property type="project" value="UniProtKB-SubCell"/>
</dbReference>
<dbReference type="Proteomes" id="UP001176961">
    <property type="component" value="Unassembled WGS sequence"/>
</dbReference>
<evidence type="ECO:0000256" key="3">
    <source>
        <dbReference type="ARBA" id="ARBA00022722"/>
    </source>
</evidence>
<protein>
    <recommendedName>
        <fullName evidence="14">Tyrosyl-DNA phosphodiesterase</fullName>
    </recommendedName>
</protein>
<comment type="subcellular location">
    <subcellularLocation>
        <location evidence="1">Nucleus</location>
    </subcellularLocation>
</comment>
<dbReference type="PANTHER" id="PTHR12415:SF0">
    <property type="entry name" value="TYROSYL-DNA PHOSPHODIESTERASE 1"/>
    <property type="match status" value="1"/>
</dbReference>
<keyword evidence="4" id="KW-0227">DNA damage</keyword>
<feature type="site" description="Interaction with DNA" evidence="11">
    <location>
        <position position="364"/>
    </location>
</feature>
<evidence type="ECO:0000256" key="11">
    <source>
        <dbReference type="PIRSR" id="PIRSR610347-3"/>
    </source>
</evidence>
<dbReference type="Gene3D" id="3.30.870.10">
    <property type="entry name" value="Endonuclease Chain A"/>
    <property type="match status" value="2"/>
</dbReference>
<feature type="binding site" evidence="10">
    <location>
        <position position="124"/>
    </location>
    <ligand>
        <name>substrate</name>
    </ligand>
</feature>
<keyword evidence="3" id="KW-0540">Nuclease</keyword>
<evidence type="ECO:0000256" key="4">
    <source>
        <dbReference type="ARBA" id="ARBA00022763"/>
    </source>
</evidence>
<evidence type="ECO:0000256" key="10">
    <source>
        <dbReference type="PIRSR" id="PIRSR610347-2"/>
    </source>
</evidence>
<keyword evidence="13" id="KW-1185">Reference proteome</keyword>
<keyword evidence="6" id="KW-0269">Exonuclease</keyword>
<dbReference type="GO" id="GO:0003697">
    <property type="term" value="F:single-stranded DNA binding"/>
    <property type="evidence" value="ECO:0007669"/>
    <property type="project" value="TreeGrafter"/>
</dbReference>
<evidence type="ECO:0000256" key="6">
    <source>
        <dbReference type="ARBA" id="ARBA00022839"/>
    </source>
</evidence>
<dbReference type="GO" id="GO:0003690">
    <property type="term" value="F:double-stranded DNA binding"/>
    <property type="evidence" value="ECO:0007669"/>
    <property type="project" value="TreeGrafter"/>
</dbReference>
<dbReference type="PANTHER" id="PTHR12415">
    <property type="entry name" value="TYROSYL-DNA PHOSPHODIESTERASE 1"/>
    <property type="match status" value="1"/>
</dbReference>
<proteinExistence type="inferred from homology"/>
<name>A0AA36M9T5_CYLNA</name>
<evidence type="ECO:0000313" key="13">
    <source>
        <dbReference type="Proteomes" id="UP001176961"/>
    </source>
</evidence>
<evidence type="ECO:0008006" key="14">
    <source>
        <dbReference type="Google" id="ProtNLM"/>
    </source>
</evidence>
<sequence length="435" mass="49339">MAKPSKIPRIAHKDLVSGNLYFTKVPLEVDKLAEKFNADAFSFSDIVQIIQPRLSLHFSFMIDLEWLLRQYPASCRDSSIMCIVGDQMGTDREELEKSVSVNKRSNVSVFGAKLPIPYGTHHTKLSLFESETGLHIIVSTANLTEADWGEKTQCFYYAIGLSGNSATTESDFVEDLCSYLLEYHLKELDYWIDRIKSCDFSANTDRLVFSVPGYHHSTRMSKFGHPSLARLLKERPAPKKDARRLFILQCSSIGVLGDNGKVWLLDQFLSSLQGGKSQDLDLSKILLIFPSVEDVRNSSEGYRAGDYIPYPELTALGQTWLDDVMCKWKSDSSGRSKAMPHVKTYTELLDDIPQWLLVTSANLSRAAWGEYQKKNSSQFMVRSYELGVLITDPHRIKFPYDYPLTRYGPSDSPWVCDVSYTEADSHGEKRIVDED</sequence>
<evidence type="ECO:0000256" key="1">
    <source>
        <dbReference type="ARBA" id="ARBA00004123"/>
    </source>
</evidence>
<evidence type="ECO:0000313" key="12">
    <source>
        <dbReference type="EMBL" id="CAJ0602763.1"/>
    </source>
</evidence>
<dbReference type="Pfam" id="PF06087">
    <property type="entry name" value="Tyr-DNA_phospho"/>
    <property type="match status" value="1"/>
</dbReference>
<comment type="caution">
    <text evidence="12">The sequence shown here is derived from an EMBL/GenBank/DDBJ whole genome shotgun (WGS) entry which is preliminary data.</text>
</comment>
<comment type="similarity">
    <text evidence="2">Belongs to the tyrosyl-DNA phosphodiesterase family.</text>
</comment>
<dbReference type="AlphaFoldDB" id="A0AA36M9T5"/>